<dbReference type="InterPro" id="IPR036237">
    <property type="entry name" value="Xyl_isomerase-like_sf"/>
</dbReference>
<evidence type="ECO:0000313" key="1">
    <source>
        <dbReference type="EMBL" id="TBH80629.1"/>
    </source>
</evidence>
<evidence type="ECO:0008006" key="3">
    <source>
        <dbReference type="Google" id="ProtNLM"/>
    </source>
</evidence>
<gene>
    <name evidence="1" type="ORF">EB812_04935</name>
</gene>
<name>A0A6H3FC32_9BACT</name>
<evidence type="ECO:0000313" key="2">
    <source>
        <dbReference type="Proteomes" id="UP000292919"/>
    </source>
</evidence>
<accession>A0A6H3FC32</accession>
<protein>
    <recommendedName>
        <fullName evidence="3">Xylose isomerase</fullName>
    </recommendedName>
</protein>
<organism evidence="1 2">
    <name type="scientific">Desulfovibrio legallii</name>
    <dbReference type="NCBI Taxonomy" id="571438"/>
    <lineage>
        <taxon>Bacteria</taxon>
        <taxon>Pseudomonadati</taxon>
        <taxon>Thermodesulfobacteriota</taxon>
        <taxon>Desulfovibrionia</taxon>
        <taxon>Desulfovibrionales</taxon>
        <taxon>Desulfovibrionaceae</taxon>
        <taxon>Desulfovibrio</taxon>
    </lineage>
</organism>
<dbReference type="Proteomes" id="UP000292919">
    <property type="component" value="Unassembled WGS sequence"/>
</dbReference>
<comment type="caution">
    <text evidence="1">The sequence shown here is derived from an EMBL/GenBank/DDBJ whole genome shotgun (WGS) entry which is preliminary data.</text>
</comment>
<dbReference type="AlphaFoldDB" id="A0A6H3FC32"/>
<proteinExistence type="predicted"/>
<dbReference type="NCBIfam" id="NF041277">
    <property type="entry name" value="coba_remo_CbiR"/>
    <property type="match status" value="1"/>
</dbReference>
<reference evidence="1 2" key="1">
    <citation type="submission" date="2018-12" db="EMBL/GenBank/DDBJ databases">
        <title>First genome draft of Desulfovibrio legallis sp. nov.</title>
        <authorList>
            <person name="Ben Dhia O."/>
            <person name="Najjari A."/>
            <person name="Ferjani R."/>
            <person name="Fhoula I."/>
            <person name="Fardeau M.-L."/>
            <person name="Boudabbous A."/>
            <person name="Ouzari H.I."/>
        </authorList>
    </citation>
    <scope>NUCLEOTIDE SEQUENCE [LARGE SCALE GENOMIC DNA]</scope>
    <source>
        <strain evidence="1 2">H1T</strain>
    </source>
</reference>
<sequence length="243" mass="25818">MPGTVAANARFLAHKVDEVALCFFEARACLTYGPEDLPPDLADLPLRWHVHLPVDLPWPARAAGAHPAAACVALARAVAAKAAFLRPRLAVLHPPDGAPARQRRLLADFAALWQAEGGPPLLVENIDICDPATLGRGFLEDHGLRLCLDVGHLLGYAQFRLLRSALPETAALLHWSAPAGGDRHRPLTDFTPEEARTAAAVMARVPTAATHLVEIFQWNGLAASLPVLAVLAQKGAATLRGGA</sequence>
<dbReference type="EMBL" id="SIXC01000005">
    <property type="protein sequence ID" value="TBH80629.1"/>
    <property type="molecule type" value="Genomic_DNA"/>
</dbReference>
<dbReference type="SUPFAM" id="SSF51658">
    <property type="entry name" value="Xylose isomerase-like"/>
    <property type="match status" value="1"/>
</dbReference>
<keyword evidence="2" id="KW-1185">Reference proteome</keyword>
<dbReference type="Gene3D" id="3.20.20.150">
    <property type="entry name" value="Divalent-metal-dependent TIM barrel enzymes"/>
    <property type="match status" value="1"/>
</dbReference>